<keyword evidence="3 5" id="KW-1133">Transmembrane helix</keyword>
<keyword evidence="2 5" id="KW-0812">Transmembrane</keyword>
<dbReference type="CDD" id="cd10428">
    <property type="entry name" value="LFG_like"/>
    <property type="match status" value="1"/>
</dbReference>
<evidence type="ECO:0000256" key="4">
    <source>
        <dbReference type="ARBA" id="ARBA00023136"/>
    </source>
</evidence>
<reference evidence="7" key="1">
    <citation type="submission" date="2017-01" db="EMBL/GenBank/DDBJ databases">
        <title>Comparative genomics of anhydrobiosis in the tardigrade Hypsibius dujardini.</title>
        <authorList>
            <person name="Yoshida Y."/>
            <person name="Koutsovoulos G."/>
            <person name="Laetsch D."/>
            <person name="Stevens L."/>
            <person name="Kumar S."/>
            <person name="Horikawa D."/>
            <person name="Ishino K."/>
            <person name="Komine S."/>
            <person name="Tomita M."/>
            <person name="Blaxter M."/>
            <person name="Arakawa K."/>
        </authorList>
    </citation>
    <scope>NUCLEOTIDE SEQUENCE [LARGE SCALE GENOMIC DNA]</scope>
    <source>
        <strain evidence="7">Z151</strain>
    </source>
</reference>
<evidence type="ECO:0000256" key="3">
    <source>
        <dbReference type="ARBA" id="ARBA00022989"/>
    </source>
</evidence>
<keyword evidence="4 5" id="KW-0472">Membrane</keyword>
<evidence type="ECO:0008006" key="8">
    <source>
        <dbReference type="Google" id="ProtNLM"/>
    </source>
</evidence>
<evidence type="ECO:0000256" key="2">
    <source>
        <dbReference type="ARBA" id="ARBA00022692"/>
    </source>
</evidence>
<proteinExistence type="inferred from homology"/>
<feature type="transmembrane region" description="Helical" evidence="5">
    <location>
        <begin position="220"/>
        <end position="241"/>
    </location>
</feature>
<dbReference type="InterPro" id="IPR006214">
    <property type="entry name" value="Bax_inhibitor_1-related"/>
</dbReference>
<dbReference type="PANTHER" id="PTHR23291">
    <property type="entry name" value="BAX INHIBITOR-RELATED"/>
    <property type="match status" value="1"/>
</dbReference>
<keyword evidence="7" id="KW-1185">Reference proteome</keyword>
<dbReference type="EMBL" id="MTYJ01000045">
    <property type="protein sequence ID" value="OQV18840.1"/>
    <property type="molecule type" value="Genomic_DNA"/>
</dbReference>
<evidence type="ECO:0000256" key="5">
    <source>
        <dbReference type="RuleBase" id="RU004379"/>
    </source>
</evidence>
<comment type="subcellular location">
    <subcellularLocation>
        <location evidence="1">Membrane</location>
        <topology evidence="1">Multi-pass membrane protein</topology>
    </subcellularLocation>
</comment>
<feature type="transmembrane region" description="Helical" evidence="5">
    <location>
        <begin position="37"/>
        <end position="57"/>
    </location>
</feature>
<feature type="transmembrane region" description="Helical" evidence="5">
    <location>
        <begin position="102"/>
        <end position="122"/>
    </location>
</feature>
<feature type="transmembrane region" description="Helical" evidence="5">
    <location>
        <begin position="69"/>
        <end position="90"/>
    </location>
</feature>
<feature type="transmembrane region" description="Helical" evidence="5">
    <location>
        <begin position="128"/>
        <end position="147"/>
    </location>
</feature>
<dbReference type="GO" id="GO:0016020">
    <property type="term" value="C:membrane"/>
    <property type="evidence" value="ECO:0007669"/>
    <property type="project" value="UniProtKB-SubCell"/>
</dbReference>
<gene>
    <name evidence="6" type="ORF">BV898_07096</name>
</gene>
<comment type="similarity">
    <text evidence="5">Belongs to the BI1 family.</text>
</comment>
<evidence type="ECO:0000313" key="6">
    <source>
        <dbReference type="EMBL" id="OQV18840.1"/>
    </source>
</evidence>
<dbReference type="Pfam" id="PF01027">
    <property type="entry name" value="Bax1-I"/>
    <property type="match status" value="1"/>
</dbReference>
<dbReference type="AlphaFoldDB" id="A0A1W0WUI9"/>
<feature type="transmembrane region" description="Helical" evidence="5">
    <location>
        <begin position="159"/>
        <end position="177"/>
    </location>
</feature>
<dbReference type="OrthoDB" id="7933078at2759"/>
<accession>A0A1W0WUI9</accession>
<feature type="transmembrane region" description="Helical" evidence="5">
    <location>
        <begin position="183"/>
        <end position="200"/>
    </location>
</feature>
<evidence type="ECO:0000313" key="7">
    <source>
        <dbReference type="Proteomes" id="UP000192578"/>
    </source>
</evidence>
<organism evidence="6 7">
    <name type="scientific">Hypsibius exemplaris</name>
    <name type="common">Freshwater tardigrade</name>
    <dbReference type="NCBI Taxonomy" id="2072580"/>
    <lineage>
        <taxon>Eukaryota</taxon>
        <taxon>Metazoa</taxon>
        <taxon>Ecdysozoa</taxon>
        <taxon>Tardigrada</taxon>
        <taxon>Eutardigrada</taxon>
        <taxon>Parachela</taxon>
        <taxon>Hypsibioidea</taxon>
        <taxon>Hypsibiidae</taxon>
        <taxon>Hypsibius</taxon>
    </lineage>
</organism>
<dbReference type="PANTHER" id="PTHR23291:SF47">
    <property type="entry name" value="TRANSMEMBRANE BAX INHIBITOR MOTIF CONTAINING 7"/>
    <property type="match status" value="1"/>
</dbReference>
<name>A0A1W0WUI9_HYPEX</name>
<protein>
    <recommendedName>
        <fullName evidence="8">Protein lifeguard 1</fullName>
    </recommendedName>
</protein>
<comment type="caution">
    <text evidence="6">The sequence shown here is derived from an EMBL/GenBank/DDBJ whole genome shotgun (WGS) entry which is preliminary data.</text>
</comment>
<sequence length="246" mass="27400">MSSYKYDDTGELGQEHGFSGNFEFSEKSIRLGFIRKVYAILSVQLVITLGFITLFLYQENVKAFSMSPAGQSMMIASMVITLVAIIVLACCENMRRKAPYNFIILGIFTLCESWMLGCIASHYQKWEVLAAVGIVAAITLALTLFALQTKWDFTAMGGALLVVLVVLLVFGIMAIFMQNKVVSLVYSSLGALVFGLYLVFDTQLMLGGKHKYSISPEEYIFAALNLYLDIINMFIYILAIFGNSRQ</sequence>
<dbReference type="Proteomes" id="UP000192578">
    <property type="component" value="Unassembled WGS sequence"/>
</dbReference>
<evidence type="ECO:0000256" key="1">
    <source>
        <dbReference type="ARBA" id="ARBA00004141"/>
    </source>
</evidence>